<protein>
    <submittedName>
        <fullName evidence="1">Uncharacterized protein</fullName>
    </submittedName>
</protein>
<sequence>MKTNLALCLFMGLFITATSAQEINKLKFKTYSGYFVSNKFEPDASSSFVALDNRKQFDQVFGVAFVIGDKSPRLAPGALKTELVLAAIKRGKAFCTYKVSSVTEEEGVVRLRYQTTSKKSDSASFACPLIISIPKGKYQAVEFYENDKLVRRLAIGTK</sequence>
<dbReference type="AlphaFoldDB" id="A0A382QR08"/>
<name>A0A382QR08_9ZZZZ</name>
<reference evidence="1" key="1">
    <citation type="submission" date="2018-05" db="EMBL/GenBank/DDBJ databases">
        <authorList>
            <person name="Lanie J.A."/>
            <person name="Ng W.-L."/>
            <person name="Kazmierczak K.M."/>
            <person name="Andrzejewski T.M."/>
            <person name="Davidsen T.M."/>
            <person name="Wayne K.J."/>
            <person name="Tettelin H."/>
            <person name="Glass J.I."/>
            <person name="Rusch D."/>
            <person name="Podicherti R."/>
            <person name="Tsui H.-C.T."/>
            <person name="Winkler M.E."/>
        </authorList>
    </citation>
    <scope>NUCLEOTIDE SEQUENCE</scope>
</reference>
<proteinExistence type="predicted"/>
<dbReference type="EMBL" id="UINC01116288">
    <property type="protein sequence ID" value="SVC87923.1"/>
    <property type="molecule type" value="Genomic_DNA"/>
</dbReference>
<accession>A0A382QR08</accession>
<gene>
    <name evidence="1" type="ORF">METZ01_LOCUS340777</name>
</gene>
<organism evidence="1">
    <name type="scientific">marine metagenome</name>
    <dbReference type="NCBI Taxonomy" id="408172"/>
    <lineage>
        <taxon>unclassified sequences</taxon>
        <taxon>metagenomes</taxon>
        <taxon>ecological metagenomes</taxon>
    </lineage>
</organism>
<evidence type="ECO:0000313" key="1">
    <source>
        <dbReference type="EMBL" id="SVC87923.1"/>
    </source>
</evidence>